<dbReference type="AlphaFoldDB" id="A0A126T6E5"/>
<dbReference type="Proteomes" id="UP000030512">
    <property type="component" value="Chromosome"/>
</dbReference>
<dbReference type="SUPFAM" id="SSF56112">
    <property type="entry name" value="Protein kinase-like (PK-like)"/>
    <property type="match status" value="1"/>
</dbReference>
<evidence type="ECO:0000313" key="2">
    <source>
        <dbReference type="EMBL" id="AMK77649.1"/>
    </source>
</evidence>
<dbReference type="PANTHER" id="PTHR11012">
    <property type="entry name" value="PROTEIN KINASE-LIKE DOMAIN-CONTAINING"/>
    <property type="match status" value="1"/>
</dbReference>
<name>A0A126T6E5_9GAMM</name>
<evidence type="ECO:0000259" key="1">
    <source>
        <dbReference type="SMART" id="SM00587"/>
    </source>
</evidence>
<keyword evidence="2" id="KW-0418">Kinase</keyword>
<sequence>MQNTIHDLVLEATGANDAFQLETIQSLWSGYGYILRYGLSGCDSASVIVKHVKLSAQSLQTPGSNEDLSHRRKVRSYRIETAWYQSWARHCDADCRVPACLAFEMFGEDIVLVLEDLHPAGFPQRRSRAGEREIRTCLHWLANFHATFIGEKPTGLWPTGTYWHLQTRPNELDALQDIALKNAALAIDQKLRDTPYQTFVHGDAKLANFCFSADGSRVAAVDFQYVGGGCGIKDVAYFIDSCLGQDECQHRESELLDIYFQALQQALRRKQKPVGADAVEQDWRALYPVAWTDFHRFLKGWSPGYWSPNSYSERLARQVIAQL</sequence>
<dbReference type="KEGG" id="mdn:JT25_014375"/>
<dbReference type="InterPro" id="IPR011009">
    <property type="entry name" value="Kinase-like_dom_sf"/>
</dbReference>
<evidence type="ECO:0000313" key="3">
    <source>
        <dbReference type="Proteomes" id="UP000030512"/>
    </source>
</evidence>
<feature type="domain" description="CHK kinase-like" evidence="1">
    <location>
        <begin position="112"/>
        <end position="269"/>
    </location>
</feature>
<dbReference type="Pfam" id="PF02958">
    <property type="entry name" value="EcKL"/>
    <property type="match status" value="1"/>
</dbReference>
<dbReference type="RefSeq" id="WP_036275623.1">
    <property type="nucleotide sequence ID" value="NZ_CP014476.1"/>
</dbReference>
<dbReference type="Gene3D" id="3.90.1200.10">
    <property type="match status" value="1"/>
</dbReference>
<dbReference type="STRING" id="1538553.JT25_014375"/>
<dbReference type="PANTHER" id="PTHR11012:SF30">
    <property type="entry name" value="PROTEIN KINASE-LIKE DOMAIN-CONTAINING"/>
    <property type="match status" value="1"/>
</dbReference>
<dbReference type="SMART" id="SM00587">
    <property type="entry name" value="CHK"/>
    <property type="match status" value="1"/>
</dbReference>
<dbReference type="InterPro" id="IPR015897">
    <property type="entry name" value="CHK_kinase-like"/>
</dbReference>
<keyword evidence="2" id="KW-0808">Transferase</keyword>
<accession>A0A126T6E5</accession>
<dbReference type="InterPro" id="IPR004119">
    <property type="entry name" value="EcKL"/>
</dbReference>
<gene>
    <name evidence="2" type="ORF">JT25_014375</name>
</gene>
<dbReference type="EMBL" id="CP014476">
    <property type="protein sequence ID" value="AMK77649.1"/>
    <property type="molecule type" value="Genomic_DNA"/>
</dbReference>
<keyword evidence="3" id="KW-1185">Reference proteome</keyword>
<reference evidence="2 3" key="1">
    <citation type="journal article" date="2015" name="Environ. Microbiol.">
        <title>Methane oxidation coupled to nitrate reduction under hypoxia by the Gammaproteobacterium Methylomonas denitrificans, sp. nov. type strain FJG1.</title>
        <authorList>
            <person name="Kits K.D."/>
            <person name="Klotz M.G."/>
            <person name="Stein L.Y."/>
        </authorList>
    </citation>
    <scope>NUCLEOTIDE SEQUENCE [LARGE SCALE GENOMIC DNA]</scope>
    <source>
        <strain evidence="2 3">FJG1</strain>
    </source>
</reference>
<dbReference type="GO" id="GO:0016301">
    <property type="term" value="F:kinase activity"/>
    <property type="evidence" value="ECO:0007669"/>
    <property type="project" value="UniProtKB-KW"/>
</dbReference>
<proteinExistence type="predicted"/>
<dbReference type="OrthoDB" id="9769860at2"/>
<organism evidence="2 3">
    <name type="scientific">Methylomonas denitrificans</name>
    <dbReference type="NCBI Taxonomy" id="1538553"/>
    <lineage>
        <taxon>Bacteria</taxon>
        <taxon>Pseudomonadati</taxon>
        <taxon>Pseudomonadota</taxon>
        <taxon>Gammaproteobacteria</taxon>
        <taxon>Methylococcales</taxon>
        <taxon>Methylococcaceae</taxon>
        <taxon>Methylomonas</taxon>
    </lineage>
</organism>
<protein>
    <submittedName>
        <fullName evidence="2">Choline kinase</fullName>
    </submittedName>
</protein>